<evidence type="ECO:0000256" key="2">
    <source>
        <dbReference type="ARBA" id="ARBA00012150"/>
    </source>
</evidence>
<proteinExistence type="inferred from homology"/>
<protein>
    <recommendedName>
        <fullName evidence="3 5">Acylphosphatase</fullName>
        <ecNumber evidence="2 5">3.6.1.7</ecNumber>
    </recommendedName>
</protein>
<dbReference type="SUPFAM" id="SSF54975">
    <property type="entry name" value="Acylphosphatase/BLUF domain-like"/>
    <property type="match status" value="1"/>
</dbReference>
<feature type="domain" description="Acylphosphatase-like" evidence="9">
    <location>
        <begin position="3"/>
        <end position="88"/>
    </location>
</feature>
<dbReference type="Pfam" id="PF00708">
    <property type="entry name" value="Acylphosphatase"/>
    <property type="match status" value="1"/>
</dbReference>
<evidence type="ECO:0000256" key="7">
    <source>
        <dbReference type="RuleBase" id="RU004168"/>
    </source>
</evidence>
<comment type="similarity">
    <text evidence="1 7">Belongs to the acylphosphatase family.</text>
</comment>
<comment type="caution">
    <text evidence="10">The sequence shown here is derived from an EMBL/GenBank/DDBJ whole genome shotgun (WGS) entry which is preliminary data.</text>
</comment>
<dbReference type="RefSeq" id="WP_133829752.1">
    <property type="nucleotide sequence ID" value="NZ_BAABHR010000068.1"/>
</dbReference>
<comment type="catalytic activity">
    <reaction evidence="4 5 6">
        <text>an acyl phosphate + H2O = a carboxylate + phosphate + H(+)</text>
        <dbReference type="Rhea" id="RHEA:14965"/>
        <dbReference type="ChEBI" id="CHEBI:15377"/>
        <dbReference type="ChEBI" id="CHEBI:15378"/>
        <dbReference type="ChEBI" id="CHEBI:29067"/>
        <dbReference type="ChEBI" id="CHEBI:43474"/>
        <dbReference type="ChEBI" id="CHEBI:59918"/>
        <dbReference type="EC" id="3.6.1.7"/>
    </reaction>
</comment>
<dbReference type="GO" id="GO:0003998">
    <property type="term" value="F:acylphosphatase activity"/>
    <property type="evidence" value="ECO:0007669"/>
    <property type="project" value="UniProtKB-EC"/>
</dbReference>
<feature type="active site" evidence="5">
    <location>
        <position position="36"/>
    </location>
</feature>
<dbReference type="PROSITE" id="PS00150">
    <property type="entry name" value="ACYLPHOSPHATASE_1"/>
    <property type="match status" value="1"/>
</dbReference>
<keyword evidence="11" id="KW-1185">Reference proteome</keyword>
<gene>
    <name evidence="10" type="ORF">EV188_11365</name>
</gene>
<dbReference type="InterPro" id="IPR020456">
    <property type="entry name" value="Acylphosphatase"/>
</dbReference>
<dbReference type="InterPro" id="IPR001792">
    <property type="entry name" value="Acylphosphatase-like_dom"/>
</dbReference>
<evidence type="ECO:0000313" key="10">
    <source>
        <dbReference type="EMBL" id="TDQ47320.1"/>
    </source>
</evidence>
<evidence type="ECO:0000259" key="9">
    <source>
        <dbReference type="PROSITE" id="PS51160"/>
    </source>
</evidence>
<dbReference type="InterPro" id="IPR017968">
    <property type="entry name" value="Acylphosphatase_CS"/>
</dbReference>
<name>A0A4R6UK29_9PSEU</name>
<feature type="compositionally biased region" description="Basic and acidic residues" evidence="8">
    <location>
        <begin position="79"/>
        <end position="88"/>
    </location>
</feature>
<dbReference type="Gene3D" id="3.30.70.100">
    <property type="match status" value="1"/>
</dbReference>
<dbReference type="AlphaFoldDB" id="A0A4R6UK29"/>
<evidence type="ECO:0000313" key="11">
    <source>
        <dbReference type="Proteomes" id="UP000295705"/>
    </source>
</evidence>
<dbReference type="InterPro" id="IPR036046">
    <property type="entry name" value="Acylphosphatase-like_dom_sf"/>
</dbReference>
<accession>A0A4R6UK29</accession>
<dbReference type="Proteomes" id="UP000295705">
    <property type="component" value="Unassembled WGS sequence"/>
</dbReference>
<evidence type="ECO:0000256" key="6">
    <source>
        <dbReference type="RuleBase" id="RU000553"/>
    </source>
</evidence>
<evidence type="ECO:0000256" key="1">
    <source>
        <dbReference type="ARBA" id="ARBA00005614"/>
    </source>
</evidence>
<sequence>MQSKHIVVHGRVQGVFFRASAEDAAGRLGVGGWVRNREDGTVEMVVEGEDDAVEQMIAWAREGSSQAWVSGVDVTDTEPQGHRSFEQT</sequence>
<dbReference type="PANTHER" id="PTHR47268">
    <property type="entry name" value="ACYLPHOSPHATASE"/>
    <property type="match status" value="1"/>
</dbReference>
<reference evidence="10 11" key="1">
    <citation type="submission" date="2019-03" db="EMBL/GenBank/DDBJ databases">
        <title>Genomic Encyclopedia of Type Strains, Phase IV (KMG-IV): sequencing the most valuable type-strain genomes for metagenomic binning, comparative biology and taxonomic classification.</title>
        <authorList>
            <person name="Goeker M."/>
        </authorList>
    </citation>
    <scope>NUCLEOTIDE SEQUENCE [LARGE SCALE GENOMIC DNA]</scope>
    <source>
        <strain evidence="10 11">DSM 45775</strain>
    </source>
</reference>
<dbReference type="EMBL" id="SNYO01000013">
    <property type="protein sequence ID" value="TDQ47320.1"/>
    <property type="molecule type" value="Genomic_DNA"/>
</dbReference>
<feature type="region of interest" description="Disordered" evidence="8">
    <location>
        <begin position="69"/>
        <end position="88"/>
    </location>
</feature>
<dbReference type="PANTHER" id="PTHR47268:SF4">
    <property type="entry name" value="ACYLPHOSPHATASE"/>
    <property type="match status" value="1"/>
</dbReference>
<dbReference type="OrthoDB" id="3182027at2"/>
<dbReference type="EC" id="3.6.1.7" evidence="2 5"/>
<evidence type="ECO:0000256" key="5">
    <source>
        <dbReference type="PROSITE-ProRule" id="PRU00520"/>
    </source>
</evidence>
<evidence type="ECO:0000256" key="4">
    <source>
        <dbReference type="ARBA" id="ARBA00047645"/>
    </source>
</evidence>
<dbReference type="PRINTS" id="PR00112">
    <property type="entry name" value="ACYLPHPHTASE"/>
</dbReference>
<feature type="active site" evidence="5">
    <location>
        <position position="18"/>
    </location>
</feature>
<organism evidence="10 11">
    <name type="scientific">Actinomycetospora succinea</name>
    <dbReference type="NCBI Taxonomy" id="663603"/>
    <lineage>
        <taxon>Bacteria</taxon>
        <taxon>Bacillati</taxon>
        <taxon>Actinomycetota</taxon>
        <taxon>Actinomycetes</taxon>
        <taxon>Pseudonocardiales</taxon>
        <taxon>Pseudonocardiaceae</taxon>
        <taxon>Actinomycetospora</taxon>
    </lineage>
</organism>
<dbReference type="PROSITE" id="PS00151">
    <property type="entry name" value="ACYLPHOSPHATASE_2"/>
    <property type="match status" value="1"/>
</dbReference>
<evidence type="ECO:0000256" key="3">
    <source>
        <dbReference type="ARBA" id="ARBA00015991"/>
    </source>
</evidence>
<evidence type="ECO:0000256" key="8">
    <source>
        <dbReference type="SAM" id="MobiDB-lite"/>
    </source>
</evidence>
<keyword evidence="5 6" id="KW-0378">Hydrolase</keyword>
<dbReference type="PROSITE" id="PS51160">
    <property type="entry name" value="ACYLPHOSPHATASE_3"/>
    <property type="match status" value="1"/>
</dbReference>